<evidence type="ECO:0000259" key="11">
    <source>
        <dbReference type="Pfam" id="PF01490"/>
    </source>
</evidence>
<protein>
    <submittedName>
        <fullName evidence="12">Vacuolar amino acid transporter 6</fullName>
    </submittedName>
</protein>
<dbReference type="Proteomes" id="UP000037460">
    <property type="component" value="Unassembled WGS sequence"/>
</dbReference>
<keyword evidence="13" id="KW-1185">Reference proteome</keyword>
<sequence>MLLAFGLCSATALVCLSEAADYAGRPANFRSVSELAVPGAGVYIDVAVAIKCFGVATSYLIVIADSVPKAIAAFGATGIWLDRRLWTIAALAVAGPLAYMKQITALQHASKVALSCVLLITVMIVVFAIEKAFPDLMPDFDACAEKEDECEGTIVLVQSPMTILRALPVFVFSYTCHQNIFSITNELANPTRERNATVAFIAVSVALVIYILLGSSGYYTFGSFVSKDILVSYPQANITVAVARLAISLVVTCCYPLQAHPSRAAFSSIVKNCATVDEDVLHYSITTLFVVCTGSIAFMVDDLGMILSIVGATGSTIVSYILPGASYFLLFPDRASRWVGFGLLCIGLAIMPLSLGLIIQKIMSGAPLTPH</sequence>
<dbReference type="PANTHER" id="PTHR22950">
    <property type="entry name" value="AMINO ACID TRANSPORTER"/>
    <property type="match status" value="1"/>
</dbReference>
<keyword evidence="5 9" id="KW-0812">Transmembrane</keyword>
<dbReference type="Pfam" id="PF01490">
    <property type="entry name" value="Aa_trans"/>
    <property type="match status" value="1"/>
</dbReference>
<evidence type="ECO:0000256" key="7">
    <source>
        <dbReference type="ARBA" id="ARBA00022989"/>
    </source>
</evidence>
<dbReference type="GO" id="GO:0015189">
    <property type="term" value="F:L-lysine transmembrane transporter activity"/>
    <property type="evidence" value="ECO:0007669"/>
    <property type="project" value="TreeGrafter"/>
</dbReference>
<keyword evidence="3" id="KW-0813">Transport</keyword>
<dbReference type="EMBL" id="JWZX01000823">
    <property type="protein sequence ID" value="KOO35550.1"/>
    <property type="molecule type" value="Genomic_DNA"/>
</dbReference>
<keyword evidence="10" id="KW-0732">Signal</keyword>
<organism evidence="12 13">
    <name type="scientific">Chrysochromulina tobinii</name>
    <dbReference type="NCBI Taxonomy" id="1460289"/>
    <lineage>
        <taxon>Eukaryota</taxon>
        <taxon>Haptista</taxon>
        <taxon>Haptophyta</taxon>
        <taxon>Prymnesiophyceae</taxon>
        <taxon>Prymnesiales</taxon>
        <taxon>Chrysochromulinaceae</taxon>
        <taxon>Chrysochromulina</taxon>
    </lineage>
</organism>
<dbReference type="GO" id="GO:0005290">
    <property type="term" value="F:L-histidine transmembrane transporter activity"/>
    <property type="evidence" value="ECO:0007669"/>
    <property type="project" value="TreeGrafter"/>
</dbReference>
<feature type="transmembrane region" description="Helical" evidence="9">
    <location>
        <begin position="112"/>
        <end position="129"/>
    </location>
</feature>
<dbReference type="GO" id="GO:0005302">
    <property type="term" value="F:L-tyrosine transmembrane transporter activity"/>
    <property type="evidence" value="ECO:0007669"/>
    <property type="project" value="TreeGrafter"/>
</dbReference>
<evidence type="ECO:0000256" key="1">
    <source>
        <dbReference type="ARBA" id="ARBA00004128"/>
    </source>
</evidence>
<dbReference type="OrthoDB" id="438545at2759"/>
<evidence type="ECO:0000313" key="13">
    <source>
        <dbReference type="Proteomes" id="UP000037460"/>
    </source>
</evidence>
<keyword evidence="6" id="KW-0029">Amino-acid transport</keyword>
<feature type="chain" id="PRO_5005602456" evidence="10">
    <location>
        <begin position="20"/>
        <end position="371"/>
    </location>
</feature>
<dbReference type="AlphaFoldDB" id="A0A0M0K9Q9"/>
<feature type="transmembrane region" description="Helical" evidence="9">
    <location>
        <begin position="306"/>
        <end position="331"/>
    </location>
</feature>
<feature type="transmembrane region" description="Helical" evidence="9">
    <location>
        <begin position="338"/>
        <end position="359"/>
    </location>
</feature>
<evidence type="ECO:0000313" key="12">
    <source>
        <dbReference type="EMBL" id="KOO35550.1"/>
    </source>
</evidence>
<dbReference type="GO" id="GO:0005313">
    <property type="term" value="F:L-glutamate transmembrane transporter activity"/>
    <property type="evidence" value="ECO:0007669"/>
    <property type="project" value="TreeGrafter"/>
</dbReference>
<accession>A0A0M0K9Q9</accession>
<comment type="subcellular location">
    <subcellularLocation>
        <location evidence="1">Vacuole membrane</location>
        <topology evidence="1">Multi-pass membrane protein</topology>
    </subcellularLocation>
</comment>
<evidence type="ECO:0000256" key="2">
    <source>
        <dbReference type="ARBA" id="ARBA00008066"/>
    </source>
</evidence>
<comment type="similarity">
    <text evidence="2">Belongs to the amino acid/polyamine transporter 2 family.</text>
</comment>
<reference evidence="13" key="1">
    <citation type="journal article" date="2015" name="PLoS Genet.">
        <title>Genome Sequence and Transcriptome Analyses of Chrysochromulina tobin: Metabolic Tools for Enhanced Algal Fitness in the Prominent Order Prymnesiales (Haptophyceae).</title>
        <authorList>
            <person name="Hovde B.T."/>
            <person name="Deodato C.R."/>
            <person name="Hunsperger H.M."/>
            <person name="Ryken S.A."/>
            <person name="Yost W."/>
            <person name="Jha R.K."/>
            <person name="Patterson J."/>
            <person name="Monnat R.J. Jr."/>
            <person name="Barlow S.B."/>
            <person name="Starkenburg S.R."/>
            <person name="Cattolico R.A."/>
        </authorList>
    </citation>
    <scope>NUCLEOTIDE SEQUENCE</scope>
    <source>
        <strain evidence="13">CCMP291</strain>
    </source>
</reference>
<evidence type="ECO:0000256" key="9">
    <source>
        <dbReference type="SAM" id="Phobius"/>
    </source>
</evidence>
<feature type="domain" description="Amino acid transporter transmembrane" evidence="11">
    <location>
        <begin position="1"/>
        <end position="353"/>
    </location>
</feature>
<feature type="transmembrane region" description="Helical" evidence="9">
    <location>
        <begin position="280"/>
        <end position="300"/>
    </location>
</feature>
<dbReference type="PANTHER" id="PTHR22950:SF678">
    <property type="entry name" value="VACUOLAR AMINO ACID TRANSPORTER 5-RELATED"/>
    <property type="match status" value="1"/>
</dbReference>
<feature type="transmembrane region" description="Helical" evidence="9">
    <location>
        <begin position="241"/>
        <end position="259"/>
    </location>
</feature>
<dbReference type="GO" id="GO:0015194">
    <property type="term" value="F:L-serine transmembrane transporter activity"/>
    <property type="evidence" value="ECO:0007669"/>
    <property type="project" value="TreeGrafter"/>
</dbReference>
<proteinExistence type="inferred from homology"/>
<evidence type="ECO:0000256" key="8">
    <source>
        <dbReference type="ARBA" id="ARBA00023136"/>
    </source>
</evidence>
<evidence type="ECO:0000256" key="5">
    <source>
        <dbReference type="ARBA" id="ARBA00022692"/>
    </source>
</evidence>
<evidence type="ECO:0000256" key="3">
    <source>
        <dbReference type="ARBA" id="ARBA00022448"/>
    </source>
</evidence>
<feature type="transmembrane region" description="Helical" evidence="9">
    <location>
        <begin position="198"/>
        <end position="221"/>
    </location>
</feature>
<feature type="transmembrane region" description="Helical" evidence="9">
    <location>
        <begin position="43"/>
        <end position="64"/>
    </location>
</feature>
<dbReference type="InterPro" id="IPR013057">
    <property type="entry name" value="AA_transpt_TM"/>
</dbReference>
<evidence type="ECO:0000256" key="6">
    <source>
        <dbReference type="ARBA" id="ARBA00022970"/>
    </source>
</evidence>
<keyword evidence="8 9" id="KW-0472">Membrane</keyword>
<keyword evidence="7 9" id="KW-1133">Transmembrane helix</keyword>
<keyword evidence="4" id="KW-0926">Vacuole</keyword>
<dbReference type="GO" id="GO:0061459">
    <property type="term" value="F:L-arginine transmembrane transporter activity"/>
    <property type="evidence" value="ECO:0007669"/>
    <property type="project" value="TreeGrafter"/>
</dbReference>
<evidence type="ECO:0000256" key="10">
    <source>
        <dbReference type="SAM" id="SignalP"/>
    </source>
</evidence>
<name>A0A0M0K9Q9_9EUKA</name>
<gene>
    <name evidence="12" type="ORF">Ctob_015087</name>
</gene>
<evidence type="ECO:0000256" key="4">
    <source>
        <dbReference type="ARBA" id="ARBA00022554"/>
    </source>
</evidence>
<dbReference type="GO" id="GO:0005774">
    <property type="term" value="C:vacuolar membrane"/>
    <property type="evidence" value="ECO:0007669"/>
    <property type="project" value="UniProtKB-SubCell"/>
</dbReference>
<feature type="signal peptide" evidence="10">
    <location>
        <begin position="1"/>
        <end position="19"/>
    </location>
</feature>
<comment type="caution">
    <text evidence="12">The sequence shown here is derived from an EMBL/GenBank/DDBJ whole genome shotgun (WGS) entry which is preliminary data.</text>
</comment>